<gene>
    <name evidence="1" type="ORF">JOB18_047217</name>
</gene>
<comment type="caution">
    <text evidence="1">The sequence shown here is derived from an EMBL/GenBank/DDBJ whole genome shotgun (WGS) entry which is preliminary data.</text>
</comment>
<evidence type="ECO:0000313" key="1">
    <source>
        <dbReference type="EMBL" id="KAG7514987.1"/>
    </source>
</evidence>
<dbReference type="Proteomes" id="UP000693946">
    <property type="component" value="Linkage Group LG14"/>
</dbReference>
<keyword evidence="2" id="KW-1185">Reference proteome</keyword>
<sequence>MLLIPELQVPPAVGEKAALILNHLHLLLHHQLFPVGLVRVGETQKETEEQVFHRFTDARETWEERKYKSPLLRTRGIDR</sequence>
<proteinExistence type="predicted"/>
<protein>
    <submittedName>
        <fullName evidence="1">Uncharacterized protein</fullName>
    </submittedName>
</protein>
<dbReference type="AlphaFoldDB" id="A0AAV6SCY2"/>
<evidence type="ECO:0000313" key="2">
    <source>
        <dbReference type="Proteomes" id="UP000693946"/>
    </source>
</evidence>
<organism evidence="1 2">
    <name type="scientific">Solea senegalensis</name>
    <name type="common">Senegalese sole</name>
    <dbReference type="NCBI Taxonomy" id="28829"/>
    <lineage>
        <taxon>Eukaryota</taxon>
        <taxon>Metazoa</taxon>
        <taxon>Chordata</taxon>
        <taxon>Craniata</taxon>
        <taxon>Vertebrata</taxon>
        <taxon>Euteleostomi</taxon>
        <taxon>Actinopterygii</taxon>
        <taxon>Neopterygii</taxon>
        <taxon>Teleostei</taxon>
        <taxon>Neoteleostei</taxon>
        <taxon>Acanthomorphata</taxon>
        <taxon>Carangaria</taxon>
        <taxon>Pleuronectiformes</taxon>
        <taxon>Pleuronectoidei</taxon>
        <taxon>Soleidae</taxon>
        <taxon>Solea</taxon>
    </lineage>
</organism>
<reference evidence="1 2" key="1">
    <citation type="journal article" date="2021" name="Sci. Rep.">
        <title>Chromosome anchoring in Senegalese sole (Solea senegalensis) reveals sex-associated markers and genome rearrangements in flatfish.</title>
        <authorList>
            <person name="Guerrero-Cozar I."/>
            <person name="Gomez-Garrido J."/>
            <person name="Berbel C."/>
            <person name="Martinez-Blanch J.F."/>
            <person name="Alioto T."/>
            <person name="Claros M.G."/>
            <person name="Gagnaire P.A."/>
            <person name="Manchado M."/>
        </authorList>
    </citation>
    <scope>NUCLEOTIDE SEQUENCE [LARGE SCALE GENOMIC DNA]</scope>
    <source>
        <strain evidence="1">Sse05_10M</strain>
    </source>
</reference>
<dbReference type="EMBL" id="JAGKHQ010000006">
    <property type="protein sequence ID" value="KAG7514987.1"/>
    <property type="molecule type" value="Genomic_DNA"/>
</dbReference>
<name>A0AAV6SCY2_SOLSE</name>
<accession>A0AAV6SCY2</accession>